<dbReference type="EMBL" id="BOQN01000081">
    <property type="protein sequence ID" value="GIM94373.1"/>
    <property type="molecule type" value="Genomic_DNA"/>
</dbReference>
<name>A0A919TEX7_9ACTN</name>
<feature type="region of interest" description="Disordered" evidence="1">
    <location>
        <begin position="129"/>
        <end position="165"/>
    </location>
</feature>
<comment type="caution">
    <text evidence="3">The sequence shown here is derived from an EMBL/GenBank/DDBJ whole genome shotgun (WGS) entry which is preliminary data.</text>
</comment>
<sequence>MNRPRRRLRHAAQAWARRWPRLTRTAPRHYRPADPTIRTFLDLSTAHLQPQTCDELDSYPGVIAYQTTYGWLMYAPQDATGLARAHDWPPELLPIMKLAREHDCAYVLFDGDADQSYLLEVFDWSTPPDPTPFADPNRLCPSLTEPPATAESVPLETPDHDKREL</sequence>
<gene>
    <name evidence="3" type="ORF">Ato02nite_061660</name>
</gene>
<dbReference type="AlphaFoldDB" id="A0A919TEX7"/>
<evidence type="ECO:0000259" key="2">
    <source>
        <dbReference type="Pfam" id="PF19419"/>
    </source>
</evidence>
<dbReference type="Pfam" id="PF19419">
    <property type="entry name" value="DUF5983"/>
    <property type="match status" value="1"/>
</dbReference>
<evidence type="ECO:0000313" key="3">
    <source>
        <dbReference type="EMBL" id="GIM94373.1"/>
    </source>
</evidence>
<organism evidence="3 4">
    <name type="scientific">Paractinoplanes toevensis</name>
    <dbReference type="NCBI Taxonomy" id="571911"/>
    <lineage>
        <taxon>Bacteria</taxon>
        <taxon>Bacillati</taxon>
        <taxon>Actinomycetota</taxon>
        <taxon>Actinomycetes</taxon>
        <taxon>Micromonosporales</taxon>
        <taxon>Micromonosporaceae</taxon>
        <taxon>Paractinoplanes</taxon>
    </lineage>
</organism>
<feature type="domain" description="DUF5983" evidence="2">
    <location>
        <begin position="40"/>
        <end position="124"/>
    </location>
</feature>
<dbReference type="InterPro" id="IPR046025">
    <property type="entry name" value="DUF5983"/>
</dbReference>
<accession>A0A919TEX7</accession>
<evidence type="ECO:0000256" key="1">
    <source>
        <dbReference type="SAM" id="MobiDB-lite"/>
    </source>
</evidence>
<evidence type="ECO:0000313" key="4">
    <source>
        <dbReference type="Proteomes" id="UP000677082"/>
    </source>
</evidence>
<proteinExistence type="predicted"/>
<keyword evidence="4" id="KW-1185">Reference proteome</keyword>
<protein>
    <recommendedName>
        <fullName evidence="2">DUF5983 domain-containing protein</fullName>
    </recommendedName>
</protein>
<dbReference type="Proteomes" id="UP000677082">
    <property type="component" value="Unassembled WGS sequence"/>
</dbReference>
<reference evidence="3 4" key="1">
    <citation type="submission" date="2021-03" db="EMBL/GenBank/DDBJ databases">
        <title>Whole genome shotgun sequence of Actinoplanes toevensis NBRC 105298.</title>
        <authorList>
            <person name="Komaki H."/>
            <person name="Tamura T."/>
        </authorList>
    </citation>
    <scope>NUCLEOTIDE SEQUENCE [LARGE SCALE GENOMIC DNA]</scope>
    <source>
        <strain evidence="3 4">NBRC 105298</strain>
    </source>
</reference>